<dbReference type="AlphaFoldDB" id="A0AAJ0MHX8"/>
<dbReference type="SUPFAM" id="SSF57701">
    <property type="entry name" value="Zn2/Cys6 DNA-binding domain"/>
    <property type="match status" value="1"/>
</dbReference>
<dbReference type="InterPro" id="IPR036864">
    <property type="entry name" value="Zn2-C6_fun-type_DNA-bd_sf"/>
</dbReference>
<dbReference type="EMBL" id="JAUIQD010000002">
    <property type="protein sequence ID" value="KAK3359452.1"/>
    <property type="molecule type" value="Genomic_DNA"/>
</dbReference>
<dbReference type="Gene3D" id="4.10.240.10">
    <property type="entry name" value="Zn(2)-C6 fungal-type DNA-binding domain"/>
    <property type="match status" value="1"/>
</dbReference>
<keyword evidence="4" id="KW-1185">Reference proteome</keyword>
<comment type="caution">
    <text evidence="3">The sequence shown here is derived from an EMBL/GenBank/DDBJ whole genome shotgun (WGS) entry which is preliminary data.</text>
</comment>
<sequence length="589" mass="66162">MEPLPSVDGEPAKGMRSSTGCLTCRDRRVKCKEERPVCSHCARLSLACQWRGKHVPLKDRKEQKAKKRPPKPLMPKATAGMNAFVVAQAHLQLSSGVGKSLSDVEQGLFGYARGDGNVAASSFSFLDEGVMSPFSPLTWACPSPMMDMELASTGLLTNLPSLVTLTEAEHQALDYYQKETGFGFGSKTPAWSTHAILMRTASKSGAVLHLLLAATITEIGWREGGSIFGNAEGHYKLGRQLLNETMASPQSDPVEVMASFWFLYLVQRRRPAREQMSYKELSNLMCDYIRNHQLHDILSLAESEGDETHLVAVNQACSPDRRALLARLAVWLFWIDAQSCFQGEGGRMARLLAATPRGIHSLYEVSRDALQLHWASQYPDDELIDDLKNASALELLHHTWAMVQEINEEVESPPLDPERSRDIKKRLEALRRRYPISSVFRLSESTSRVRDRLMANSDWAVANYYALCIYHFRCSLTEDQGFFGGSDHIDEIAAVLLVLIQRSLSTDDIGQLDRLQWPLFWAGIETADQFKQTWILEKMSNQGLRDALEMILLEQSDGVRTNMGRVRRICQTTVGAQRLRLVLGRLEYA</sequence>
<dbReference type="GO" id="GO:0008270">
    <property type="term" value="F:zinc ion binding"/>
    <property type="evidence" value="ECO:0007669"/>
    <property type="project" value="InterPro"/>
</dbReference>
<dbReference type="Proteomes" id="UP001275084">
    <property type="component" value="Unassembled WGS sequence"/>
</dbReference>
<evidence type="ECO:0000313" key="4">
    <source>
        <dbReference type="Proteomes" id="UP001275084"/>
    </source>
</evidence>
<evidence type="ECO:0000313" key="3">
    <source>
        <dbReference type="EMBL" id="KAK3359452.1"/>
    </source>
</evidence>
<evidence type="ECO:0000259" key="2">
    <source>
        <dbReference type="PROSITE" id="PS50048"/>
    </source>
</evidence>
<dbReference type="CDD" id="cd00067">
    <property type="entry name" value="GAL4"/>
    <property type="match status" value="1"/>
</dbReference>
<reference evidence="3" key="2">
    <citation type="submission" date="2023-06" db="EMBL/GenBank/DDBJ databases">
        <authorList>
            <consortium name="Lawrence Berkeley National Laboratory"/>
            <person name="Haridas S."/>
            <person name="Hensen N."/>
            <person name="Bonometti L."/>
            <person name="Westerberg I."/>
            <person name="Brannstrom I.O."/>
            <person name="Guillou S."/>
            <person name="Cros-Aarteil S."/>
            <person name="Calhoun S."/>
            <person name="Kuo A."/>
            <person name="Mondo S."/>
            <person name="Pangilinan J."/>
            <person name="Riley R."/>
            <person name="Labutti K."/>
            <person name="Andreopoulos B."/>
            <person name="Lipzen A."/>
            <person name="Chen C."/>
            <person name="Yanf M."/>
            <person name="Daum C."/>
            <person name="Ng V."/>
            <person name="Clum A."/>
            <person name="Steindorff A."/>
            <person name="Ohm R."/>
            <person name="Martin F."/>
            <person name="Silar P."/>
            <person name="Natvig D."/>
            <person name="Lalanne C."/>
            <person name="Gautier V."/>
            <person name="Ament-Velasquez S.L."/>
            <person name="Kruys A."/>
            <person name="Hutchinson M.I."/>
            <person name="Powell A.J."/>
            <person name="Barry K."/>
            <person name="Miller A.N."/>
            <person name="Grigoriev I.V."/>
            <person name="Debuchy R."/>
            <person name="Gladieux P."/>
            <person name="Thoren M.H."/>
            <person name="Johannesson H."/>
        </authorList>
    </citation>
    <scope>NUCLEOTIDE SEQUENCE</scope>
    <source>
        <strain evidence="3">CBS 955.72</strain>
    </source>
</reference>
<accession>A0AAJ0MHX8</accession>
<dbReference type="SMART" id="SM00066">
    <property type="entry name" value="GAL4"/>
    <property type="match status" value="1"/>
</dbReference>
<dbReference type="PANTHER" id="PTHR37534:SF46">
    <property type="entry name" value="ZN(II)2CYS6 TRANSCRIPTION FACTOR (EUROFUNG)"/>
    <property type="match status" value="1"/>
</dbReference>
<proteinExistence type="predicted"/>
<organism evidence="3 4">
    <name type="scientific">Lasiosphaeria hispida</name>
    <dbReference type="NCBI Taxonomy" id="260671"/>
    <lineage>
        <taxon>Eukaryota</taxon>
        <taxon>Fungi</taxon>
        <taxon>Dikarya</taxon>
        <taxon>Ascomycota</taxon>
        <taxon>Pezizomycotina</taxon>
        <taxon>Sordariomycetes</taxon>
        <taxon>Sordariomycetidae</taxon>
        <taxon>Sordariales</taxon>
        <taxon>Lasiosphaeriaceae</taxon>
        <taxon>Lasiosphaeria</taxon>
    </lineage>
</organism>
<feature type="domain" description="Zn(2)-C6 fungal-type" evidence="2">
    <location>
        <begin position="20"/>
        <end position="50"/>
    </location>
</feature>
<name>A0AAJ0MHX8_9PEZI</name>
<dbReference type="PANTHER" id="PTHR37534">
    <property type="entry name" value="TRANSCRIPTIONAL ACTIVATOR PROTEIN UGA3"/>
    <property type="match status" value="1"/>
</dbReference>
<keyword evidence="1" id="KW-0539">Nucleus</keyword>
<dbReference type="InterPro" id="IPR001138">
    <property type="entry name" value="Zn2Cys6_DnaBD"/>
</dbReference>
<dbReference type="Pfam" id="PF00172">
    <property type="entry name" value="Zn_clus"/>
    <property type="match status" value="1"/>
</dbReference>
<dbReference type="GO" id="GO:0000981">
    <property type="term" value="F:DNA-binding transcription factor activity, RNA polymerase II-specific"/>
    <property type="evidence" value="ECO:0007669"/>
    <property type="project" value="InterPro"/>
</dbReference>
<protein>
    <recommendedName>
        <fullName evidence="2">Zn(2)-C6 fungal-type domain-containing protein</fullName>
    </recommendedName>
</protein>
<dbReference type="PROSITE" id="PS50048">
    <property type="entry name" value="ZN2_CY6_FUNGAL_2"/>
    <property type="match status" value="1"/>
</dbReference>
<reference evidence="3" key="1">
    <citation type="journal article" date="2023" name="Mol. Phylogenet. Evol.">
        <title>Genome-scale phylogeny and comparative genomics of the fungal order Sordariales.</title>
        <authorList>
            <person name="Hensen N."/>
            <person name="Bonometti L."/>
            <person name="Westerberg I."/>
            <person name="Brannstrom I.O."/>
            <person name="Guillou S."/>
            <person name="Cros-Aarteil S."/>
            <person name="Calhoun S."/>
            <person name="Haridas S."/>
            <person name="Kuo A."/>
            <person name="Mondo S."/>
            <person name="Pangilinan J."/>
            <person name="Riley R."/>
            <person name="LaButti K."/>
            <person name="Andreopoulos B."/>
            <person name="Lipzen A."/>
            <person name="Chen C."/>
            <person name="Yan M."/>
            <person name="Daum C."/>
            <person name="Ng V."/>
            <person name="Clum A."/>
            <person name="Steindorff A."/>
            <person name="Ohm R.A."/>
            <person name="Martin F."/>
            <person name="Silar P."/>
            <person name="Natvig D.O."/>
            <person name="Lalanne C."/>
            <person name="Gautier V."/>
            <person name="Ament-Velasquez S.L."/>
            <person name="Kruys A."/>
            <person name="Hutchinson M.I."/>
            <person name="Powell A.J."/>
            <person name="Barry K."/>
            <person name="Miller A.N."/>
            <person name="Grigoriev I.V."/>
            <person name="Debuchy R."/>
            <person name="Gladieux P."/>
            <person name="Hiltunen Thoren M."/>
            <person name="Johannesson H."/>
        </authorList>
    </citation>
    <scope>NUCLEOTIDE SEQUENCE</scope>
    <source>
        <strain evidence="3">CBS 955.72</strain>
    </source>
</reference>
<dbReference type="PROSITE" id="PS00463">
    <property type="entry name" value="ZN2_CY6_FUNGAL_1"/>
    <property type="match status" value="1"/>
</dbReference>
<gene>
    <name evidence="3" type="ORF">B0T25DRAFT_532999</name>
</gene>
<evidence type="ECO:0000256" key="1">
    <source>
        <dbReference type="ARBA" id="ARBA00023242"/>
    </source>
</evidence>